<evidence type="ECO:0000313" key="3">
    <source>
        <dbReference type="Proteomes" id="UP000002640"/>
    </source>
</evidence>
<dbReference type="Proteomes" id="UP000002640">
    <property type="component" value="Unassembled WGS sequence"/>
</dbReference>
<dbReference type="KEGG" id="psoj:PHYSODRAFT_517802"/>
<dbReference type="GeneID" id="20659978"/>
<protein>
    <submittedName>
        <fullName evidence="2">Uncharacterized protein</fullName>
    </submittedName>
</protein>
<dbReference type="EMBL" id="JH159157">
    <property type="protein sequence ID" value="EGZ12334.1"/>
    <property type="molecule type" value="Genomic_DNA"/>
</dbReference>
<evidence type="ECO:0000313" key="2">
    <source>
        <dbReference type="EMBL" id="EGZ12334.1"/>
    </source>
</evidence>
<dbReference type="STRING" id="1094619.G4ZW52"/>
<feature type="region of interest" description="Disordered" evidence="1">
    <location>
        <begin position="438"/>
        <end position="472"/>
    </location>
</feature>
<dbReference type="AlphaFoldDB" id="G4ZW52"/>
<organism evidence="2 3">
    <name type="scientific">Phytophthora sojae (strain P6497)</name>
    <name type="common">Soybean stem and root rot agent</name>
    <name type="synonym">Phytophthora megasperma f. sp. glycines</name>
    <dbReference type="NCBI Taxonomy" id="1094619"/>
    <lineage>
        <taxon>Eukaryota</taxon>
        <taxon>Sar</taxon>
        <taxon>Stramenopiles</taxon>
        <taxon>Oomycota</taxon>
        <taxon>Peronosporomycetes</taxon>
        <taxon>Peronosporales</taxon>
        <taxon>Peronosporaceae</taxon>
        <taxon>Phytophthora</taxon>
    </lineage>
</organism>
<feature type="compositionally biased region" description="Acidic residues" evidence="1">
    <location>
        <begin position="454"/>
        <end position="472"/>
    </location>
</feature>
<dbReference type="PANTHER" id="PTHR13060">
    <property type="entry name" value="SGT1 PROTEIN HSGT1 SUPPRESSOR OF GCR2"/>
    <property type="match status" value="1"/>
</dbReference>
<dbReference type="OMA" id="TKDYIWQ"/>
<sequence length="571" mass="62939">MELFPPPTVDENEARYCFFLPASTAEQTNEDLRQAAEQQCSAFLAFAAQQTRGFLWHKHRFHLQATSDKSGRYVLSGRTSVGDAIQDEWVVAKLVFDITKQFPGVVGRIADSDGEFLLIESAEALPDWVTPEDSDRRVFVVDGKLHIAPPANNARFRGKEGDLYDEDALQQVLDSGVETEASAAVQRLIQHKLKEVPTYLRENRHRVRCLLPERAARVFAANGELVGPAVEAFYYREPKRAGLVCGKMATFLPEGENVVEHMVTFSRAMFAELKQQEFFPPNAFLRRDARYRVLEKSMSEENTHPDAQAADIGVKLACGLEMLYAGDGEDQLGRSWRHIIDEALQQHGVKLSALPIQPDDDDSWLYMHPDTLESQLQRAAMAGAASGPGGADELQNMAAMFGKFVEGVSGVEGVEGAQPIQFDMSSFMDILNGHEAGGKSAAGLDAPWGGHFMDEDEPDSDDESEEEGDDDDENLTLDEAMAEMEAELACTKVAKSFSRFEEMEDDEKEASPPAQEDEPADVGSASFSSSKPLDLDYNLLSNLLESFASQEGHAGPASNILNEMNFPKTAP</sequence>
<keyword evidence="3" id="KW-1185">Reference proteome</keyword>
<evidence type="ECO:0000256" key="1">
    <source>
        <dbReference type="SAM" id="MobiDB-lite"/>
    </source>
</evidence>
<dbReference type="RefSeq" id="XP_009532667.1">
    <property type="nucleotide sequence ID" value="XM_009534372.1"/>
</dbReference>
<proteinExistence type="predicted"/>
<feature type="region of interest" description="Disordered" evidence="1">
    <location>
        <begin position="552"/>
        <end position="571"/>
    </location>
</feature>
<dbReference type="InParanoid" id="G4ZW52"/>
<dbReference type="InterPro" id="IPR010770">
    <property type="entry name" value="Ecd"/>
</dbReference>
<dbReference type="GO" id="GO:0005634">
    <property type="term" value="C:nucleus"/>
    <property type="evidence" value="ECO:0007669"/>
    <property type="project" value="TreeGrafter"/>
</dbReference>
<dbReference type="Pfam" id="PF07093">
    <property type="entry name" value="SGT1"/>
    <property type="match status" value="2"/>
</dbReference>
<accession>G4ZW52</accession>
<name>G4ZW52_PHYSP</name>
<feature type="region of interest" description="Disordered" evidence="1">
    <location>
        <begin position="497"/>
        <end position="529"/>
    </location>
</feature>
<gene>
    <name evidence="2" type="ORF">PHYSODRAFT_517802</name>
</gene>
<reference evidence="2 3" key="1">
    <citation type="journal article" date="2006" name="Science">
        <title>Phytophthora genome sequences uncover evolutionary origins and mechanisms of pathogenesis.</title>
        <authorList>
            <person name="Tyler B.M."/>
            <person name="Tripathy S."/>
            <person name="Zhang X."/>
            <person name="Dehal P."/>
            <person name="Jiang R.H."/>
            <person name="Aerts A."/>
            <person name="Arredondo F.D."/>
            <person name="Baxter L."/>
            <person name="Bensasson D."/>
            <person name="Beynon J.L."/>
            <person name="Chapman J."/>
            <person name="Damasceno C.M."/>
            <person name="Dorrance A.E."/>
            <person name="Dou D."/>
            <person name="Dickerman A.W."/>
            <person name="Dubchak I.L."/>
            <person name="Garbelotto M."/>
            <person name="Gijzen M."/>
            <person name="Gordon S.G."/>
            <person name="Govers F."/>
            <person name="Grunwald N.J."/>
            <person name="Huang W."/>
            <person name="Ivors K.L."/>
            <person name="Jones R.W."/>
            <person name="Kamoun S."/>
            <person name="Krampis K."/>
            <person name="Lamour K.H."/>
            <person name="Lee M.K."/>
            <person name="McDonald W.H."/>
            <person name="Medina M."/>
            <person name="Meijer H.J."/>
            <person name="Nordberg E.K."/>
            <person name="Maclean D.J."/>
            <person name="Ospina-Giraldo M.D."/>
            <person name="Morris P.F."/>
            <person name="Phuntumart V."/>
            <person name="Putnam N.H."/>
            <person name="Rash S."/>
            <person name="Rose J.K."/>
            <person name="Sakihama Y."/>
            <person name="Salamov A.A."/>
            <person name="Savidor A."/>
            <person name="Scheuring C.F."/>
            <person name="Smith B.M."/>
            <person name="Sobral B.W."/>
            <person name="Terry A."/>
            <person name="Torto-Alalibo T.A."/>
            <person name="Win J."/>
            <person name="Xu Z."/>
            <person name="Zhang H."/>
            <person name="Grigoriev I.V."/>
            <person name="Rokhsar D.S."/>
            <person name="Boore J.L."/>
        </authorList>
    </citation>
    <scope>NUCLEOTIDE SEQUENCE [LARGE SCALE GENOMIC DNA]</scope>
    <source>
        <strain evidence="2 3">P6497</strain>
    </source>
</reference>
<dbReference type="PANTHER" id="PTHR13060:SF0">
    <property type="entry name" value="PROTEIN ECDYSONELESS HOMOLOG"/>
    <property type="match status" value="1"/>
</dbReference>